<feature type="transmembrane region" description="Helical" evidence="5">
    <location>
        <begin position="41"/>
        <end position="65"/>
    </location>
</feature>
<protein>
    <submittedName>
        <fullName evidence="7">Heme biosynthesis HemY N-terminal domain-containing protein</fullName>
    </submittedName>
</protein>
<dbReference type="RefSeq" id="WP_305102899.1">
    <property type="nucleotide sequence ID" value="NZ_JAUTWS010000005.1"/>
</dbReference>
<evidence type="ECO:0000259" key="6">
    <source>
        <dbReference type="Pfam" id="PF07219"/>
    </source>
</evidence>
<dbReference type="SUPFAM" id="SSF48452">
    <property type="entry name" value="TPR-like"/>
    <property type="match status" value="1"/>
</dbReference>
<evidence type="ECO:0000256" key="1">
    <source>
        <dbReference type="ARBA" id="ARBA00004370"/>
    </source>
</evidence>
<evidence type="ECO:0000256" key="4">
    <source>
        <dbReference type="ARBA" id="ARBA00023136"/>
    </source>
</evidence>
<dbReference type="Proteomes" id="UP001243009">
    <property type="component" value="Unassembled WGS sequence"/>
</dbReference>
<evidence type="ECO:0000256" key="3">
    <source>
        <dbReference type="ARBA" id="ARBA00022989"/>
    </source>
</evidence>
<evidence type="ECO:0000313" key="7">
    <source>
        <dbReference type="EMBL" id="MDO9708028.1"/>
    </source>
</evidence>
<sequence length="424" mass="45517">MRIAILVLLVLAAGVAGSMWLAGLGGTVEIKVGDSLVATSFPMAVLIAAIAFLVLHAILSVIGAIRRWPRRARVTRTLRRREQGDAAVTRTLIALAAGTGDAARVEVRKARGLLGDTPQTLLLAAEAERISGNEEGAAEVFRQLAGRDDARFLGLRGLLRQAMQKGDWDAARAIAKEAEAVQPGAFWLREERTQLALETRDWREALALATPEQPRAQLALAAAEQESDPKRKLELERQAFQFDKGFAPAAIAFSNGLRQAGSLRKARAVLEEAWQAAPHPDLAEPYLVVEPDALSRLRATEALIRRNPAAPESRLLLARSAIAAGQLGKARGALEPLIASGEADRRAYLLMAELVEAEKGDAGRVAALREEAEAAKPAPRWLCAHCGAEHTYWKPVCTACDTAGQLNWTAEAPPAEPVATRPAA</sequence>
<comment type="caution">
    <text evidence="7">The sequence shown here is derived from an EMBL/GenBank/DDBJ whole genome shotgun (WGS) entry which is preliminary data.</text>
</comment>
<proteinExistence type="predicted"/>
<comment type="subcellular location">
    <subcellularLocation>
        <location evidence="1">Membrane</location>
    </subcellularLocation>
</comment>
<keyword evidence="4 5" id="KW-0472">Membrane</keyword>
<reference evidence="7 8" key="1">
    <citation type="submission" date="2023-08" db="EMBL/GenBank/DDBJ databases">
        <title>The draft genome sequence of Paracraurococcus sp. LOR1-02.</title>
        <authorList>
            <person name="Kingkaew E."/>
            <person name="Tanasupawat S."/>
        </authorList>
    </citation>
    <scope>NUCLEOTIDE SEQUENCE [LARGE SCALE GENOMIC DNA]</scope>
    <source>
        <strain evidence="7 8">LOR1-02</strain>
    </source>
</reference>
<dbReference type="Gene3D" id="1.25.40.10">
    <property type="entry name" value="Tetratricopeptide repeat domain"/>
    <property type="match status" value="2"/>
</dbReference>
<accession>A0ABT9DVW3</accession>
<organism evidence="7 8">
    <name type="scientific">Paracraurococcus lichenis</name>
    <dbReference type="NCBI Taxonomy" id="3064888"/>
    <lineage>
        <taxon>Bacteria</taxon>
        <taxon>Pseudomonadati</taxon>
        <taxon>Pseudomonadota</taxon>
        <taxon>Alphaproteobacteria</taxon>
        <taxon>Acetobacterales</taxon>
        <taxon>Roseomonadaceae</taxon>
        <taxon>Paracraurococcus</taxon>
    </lineage>
</organism>
<keyword evidence="3 5" id="KW-1133">Transmembrane helix</keyword>
<dbReference type="InterPro" id="IPR011990">
    <property type="entry name" value="TPR-like_helical_dom_sf"/>
</dbReference>
<evidence type="ECO:0000256" key="5">
    <source>
        <dbReference type="SAM" id="Phobius"/>
    </source>
</evidence>
<name>A0ABT9DVW3_9PROT</name>
<gene>
    <name evidence="7" type="ORF">Q7A36_06730</name>
</gene>
<feature type="domain" description="HemY N-terminal" evidence="6">
    <location>
        <begin position="26"/>
        <end position="131"/>
    </location>
</feature>
<dbReference type="InterPro" id="IPR010817">
    <property type="entry name" value="HemY_N"/>
</dbReference>
<evidence type="ECO:0000256" key="2">
    <source>
        <dbReference type="ARBA" id="ARBA00022692"/>
    </source>
</evidence>
<keyword evidence="2 5" id="KW-0812">Transmembrane</keyword>
<evidence type="ECO:0000313" key="8">
    <source>
        <dbReference type="Proteomes" id="UP001243009"/>
    </source>
</evidence>
<dbReference type="EMBL" id="JAUTWS010000005">
    <property type="protein sequence ID" value="MDO9708028.1"/>
    <property type="molecule type" value="Genomic_DNA"/>
</dbReference>
<dbReference type="Pfam" id="PF07219">
    <property type="entry name" value="HemY_N"/>
    <property type="match status" value="1"/>
</dbReference>
<keyword evidence="8" id="KW-1185">Reference proteome</keyword>